<reference evidence="2 3" key="1">
    <citation type="submission" date="2014-06" db="EMBL/GenBank/DDBJ databases">
        <title>Whole Genome Sequences of Three Symbiotic Endozoicomonas Bacteria.</title>
        <authorList>
            <person name="Neave M.J."/>
            <person name="Apprill A."/>
            <person name="Voolstra C.R."/>
        </authorList>
    </citation>
    <scope>NUCLEOTIDE SEQUENCE [LARGE SCALE GENOMIC DNA]</scope>
    <source>
        <strain evidence="2 3">DSM 25634</strain>
    </source>
</reference>
<dbReference type="PANTHER" id="PTHR46889:SF4">
    <property type="entry name" value="TRANSPOSASE INSO FOR INSERTION SEQUENCE ELEMENT IS911B-RELATED"/>
    <property type="match status" value="1"/>
</dbReference>
<name>A0A081MYS6_9GAMM</name>
<dbReference type="Gene3D" id="3.30.420.10">
    <property type="entry name" value="Ribonuclease H-like superfamily/Ribonuclease H"/>
    <property type="match status" value="1"/>
</dbReference>
<dbReference type="SUPFAM" id="SSF53098">
    <property type="entry name" value="Ribonuclease H-like"/>
    <property type="match status" value="1"/>
</dbReference>
<gene>
    <name evidence="2" type="ORF">GZ78_29130</name>
</gene>
<dbReference type="Proteomes" id="UP000028073">
    <property type="component" value="Unassembled WGS sequence"/>
</dbReference>
<dbReference type="STRING" id="1137799.GZ78_29130"/>
<dbReference type="GO" id="GO:0015074">
    <property type="term" value="P:DNA integration"/>
    <property type="evidence" value="ECO:0007669"/>
    <property type="project" value="InterPro"/>
</dbReference>
<dbReference type="InterPro" id="IPR050900">
    <property type="entry name" value="Transposase_IS3/IS150/IS904"/>
</dbReference>
<dbReference type="InterPro" id="IPR012337">
    <property type="entry name" value="RNaseH-like_sf"/>
</dbReference>
<evidence type="ECO:0000313" key="3">
    <source>
        <dbReference type="Proteomes" id="UP000028073"/>
    </source>
</evidence>
<comment type="caution">
    <text evidence="2">The sequence shown here is derived from an EMBL/GenBank/DDBJ whole genome shotgun (WGS) entry which is preliminary data.</text>
</comment>
<sequence>MSRKGNCWDNSVIERFFGSLKRENRPLYYDTRSAVEADVIDYILFYNNHWMHSYLDYVSPVEFEQQRLEKVS</sequence>
<dbReference type="eggNOG" id="COG2801">
    <property type="taxonomic scope" value="Bacteria"/>
</dbReference>
<dbReference type="EMBL" id="JOKH01000018">
    <property type="protein sequence ID" value="KEQ11349.1"/>
    <property type="molecule type" value="Genomic_DNA"/>
</dbReference>
<dbReference type="PANTHER" id="PTHR46889">
    <property type="entry name" value="TRANSPOSASE INSF FOR INSERTION SEQUENCE IS3B-RELATED"/>
    <property type="match status" value="1"/>
</dbReference>
<feature type="domain" description="Integrase catalytic" evidence="1">
    <location>
        <begin position="14"/>
        <end position="68"/>
    </location>
</feature>
<dbReference type="InterPro" id="IPR001584">
    <property type="entry name" value="Integrase_cat-core"/>
</dbReference>
<dbReference type="Pfam" id="PF13333">
    <property type="entry name" value="rve_2"/>
    <property type="match status" value="1"/>
</dbReference>
<evidence type="ECO:0000313" key="2">
    <source>
        <dbReference type="EMBL" id="KEQ11349.1"/>
    </source>
</evidence>
<keyword evidence="3" id="KW-1185">Reference proteome</keyword>
<accession>A0A081MYS6</accession>
<proteinExistence type="predicted"/>
<dbReference type="GO" id="GO:0003676">
    <property type="term" value="F:nucleic acid binding"/>
    <property type="evidence" value="ECO:0007669"/>
    <property type="project" value="InterPro"/>
</dbReference>
<dbReference type="InterPro" id="IPR036397">
    <property type="entry name" value="RNaseH_sf"/>
</dbReference>
<protein>
    <recommendedName>
        <fullName evidence="1">Integrase catalytic domain-containing protein</fullName>
    </recommendedName>
</protein>
<evidence type="ECO:0000259" key="1">
    <source>
        <dbReference type="Pfam" id="PF13333"/>
    </source>
</evidence>
<organism evidence="2 3">
    <name type="scientific">Endozoicomonas numazuensis</name>
    <dbReference type="NCBI Taxonomy" id="1137799"/>
    <lineage>
        <taxon>Bacteria</taxon>
        <taxon>Pseudomonadati</taxon>
        <taxon>Pseudomonadota</taxon>
        <taxon>Gammaproteobacteria</taxon>
        <taxon>Oceanospirillales</taxon>
        <taxon>Endozoicomonadaceae</taxon>
        <taxon>Endozoicomonas</taxon>
    </lineage>
</organism>
<dbReference type="AlphaFoldDB" id="A0A081MYS6"/>